<dbReference type="Proteomes" id="UP000814140">
    <property type="component" value="Unassembled WGS sequence"/>
</dbReference>
<protein>
    <submittedName>
        <fullName evidence="1">Uncharacterized protein</fullName>
    </submittedName>
</protein>
<dbReference type="EMBL" id="MU277198">
    <property type="protein sequence ID" value="KAI0064667.1"/>
    <property type="molecule type" value="Genomic_DNA"/>
</dbReference>
<comment type="caution">
    <text evidence="1">The sequence shown here is derived from an EMBL/GenBank/DDBJ whole genome shotgun (WGS) entry which is preliminary data.</text>
</comment>
<proteinExistence type="predicted"/>
<keyword evidence="2" id="KW-1185">Reference proteome</keyword>
<name>A0ACB8T826_9AGAM</name>
<reference evidence="1" key="1">
    <citation type="submission" date="2021-03" db="EMBL/GenBank/DDBJ databases">
        <authorList>
            <consortium name="DOE Joint Genome Institute"/>
            <person name="Ahrendt S."/>
            <person name="Looney B.P."/>
            <person name="Miyauchi S."/>
            <person name="Morin E."/>
            <person name="Drula E."/>
            <person name="Courty P.E."/>
            <person name="Chicoki N."/>
            <person name="Fauchery L."/>
            <person name="Kohler A."/>
            <person name="Kuo A."/>
            <person name="Labutti K."/>
            <person name="Pangilinan J."/>
            <person name="Lipzen A."/>
            <person name="Riley R."/>
            <person name="Andreopoulos W."/>
            <person name="He G."/>
            <person name="Johnson J."/>
            <person name="Barry K.W."/>
            <person name="Grigoriev I.V."/>
            <person name="Nagy L."/>
            <person name="Hibbett D."/>
            <person name="Henrissat B."/>
            <person name="Matheny P.B."/>
            <person name="Labbe J."/>
            <person name="Martin F."/>
        </authorList>
    </citation>
    <scope>NUCLEOTIDE SEQUENCE</scope>
    <source>
        <strain evidence="1">HHB10654</strain>
    </source>
</reference>
<gene>
    <name evidence="1" type="ORF">BV25DRAFT_1836951</name>
</gene>
<evidence type="ECO:0000313" key="1">
    <source>
        <dbReference type="EMBL" id="KAI0064667.1"/>
    </source>
</evidence>
<accession>A0ACB8T826</accession>
<sequence>MPLHPHSECMEDKDNKYNYIYTSQPWNKDAWLFAYPFQPRKPLSRPWKLAGEVVIVEDSHLVELQKHIQQQISEWTKYVTDASELERLQNNYKSISPSYKATKKKRWLDLKLLFVTAWAALPIPSEPYETGSYKSLASITHPAETVKDFEEINSGKKTIT</sequence>
<organism evidence="1 2">
    <name type="scientific">Artomyces pyxidatus</name>
    <dbReference type="NCBI Taxonomy" id="48021"/>
    <lineage>
        <taxon>Eukaryota</taxon>
        <taxon>Fungi</taxon>
        <taxon>Dikarya</taxon>
        <taxon>Basidiomycota</taxon>
        <taxon>Agaricomycotina</taxon>
        <taxon>Agaricomycetes</taxon>
        <taxon>Russulales</taxon>
        <taxon>Auriscalpiaceae</taxon>
        <taxon>Artomyces</taxon>
    </lineage>
</organism>
<reference evidence="1" key="2">
    <citation type="journal article" date="2022" name="New Phytol.">
        <title>Evolutionary transition to the ectomycorrhizal habit in the genomes of a hyperdiverse lineage of mushroom-forming fungi.</title>
        <authorList>
            <person name="Looney B."/>
            <person name="Miyauchi S."/>
            <person name="Morin E."/>
            <person name="Drula E."/>
            <person name="Courty P.E."/>
            <person name="Kohler A."/>
            <person name="Kuo A."/>
            <person name="LaButti K."/>
            <person name="Pangilinan J."/>
            <person name="Lipzen A."/>
            <person name="Riley R."/>
            <person name="Andreopoulos W."/>
            <person name="He G."/>
            <person name="Johnson J."/>
            <person name="Nolan M."/>
            <person name="Tritt A."/>
            <person name="Barry K.W."/>
            <person name="Grigoriev I.V."/>
            <person name="Nagy L.G."/>
            <person name="Hibbett D."/>
            <person name="Henrissat B."/>
            <person name="Matheny P.B."/>
            <person name="Labbe J."/>
            <person name="Martin F.M."/>
        </authorList>
    </citation>
    <scope>NUCLEOTIDE SEQUENCE</scope>
    <source>
        <strain evidence="1">HHB10654</strain>
    </source>
</reference>
<evidence type="ECO:0000313" key="2">
    <source>
        <dbReference type="Proteomes" id="UP000814140"/>
    </source>
</evidence>